<dbReference type="InterPro" id="IPR016102">
    <property type="entry name" value="Succinyl-CoA_synth-like"/>
</dbReference>
<dbReference type="SMART" id="SM00881">
    <property type="entry name" value="CoA_binding"/>
    <property type="match status" value="1"/>
</dbReference>
<dbReference type="InterPro" id="IPR011761">
    <property type="entry name" value="ATP-grasp"/>
</dbReference>
<dbReference type="InterPro" id="IPR036291">
    <property type="entry name" value="NAD(P)-bd_dom_sf"/>
</dbReference>
<dbReference type="InterPro" id="IPR032875">
    <property type="entry name" value="Succ_CoA_lig_flav_dom"/>
</dbReference>
<evidence type="ECO:0000313" key="5">
    <source>
        <dbReference type="Proteomes" id="UP000315677"/>
    </source>
</evidence>
<dbReference type="AlphaFoldDB" id="A0A543CXY5"/>
<comment type="caution">
    <text evidence="4">The sequence shown here is derived from an EMBL/GenBank/DDBJ whole genome shotgun (WGS) entry which is preliminary data.</text>
</comment>
<dbReference type="Gene3D" id="3.40.50.720">
    <property type="entry name" value="NAD(P)-binding Rossmann-like Domain"/>
    <property type="match status" value="1"/>
</dbReference>
<evidence type="ECO:0000256" key="2">
    <source>
        <dbReference type="PROSITE-ProRule" id="PRU00409"/>
    </source>
</evidence>
<dbReference type="InterPro" id="IPR003781">
    <property type="entry name" value="CoA-bd"/>
</dbReference>
<dbReference type="SUPFAM" id="SSF51735">
    <property type="entry name" value="NAD(P)-binding Rossmann-fold domains"/>
    <property type="match status" value="1"/>
</dbReference>
<dbReference type="GO" id="GO:0046872">
    <property type="term" value="F:metal ion binding"/>
    <property type="evidence" value="ECO:0007669"/>
    <property type="project" value="InterPro"/>
</dbReference>
<dbReference type="PROSITE" id="PS50975">
    <property type="entry name" value="ATP_GRASP"/>
    <property type="match status" value="1"/>
</dbReference>
<dbReference type="Pfam" id="PF13549">
    <property type="entry name" value="ATP-grasp_5"/>
    <property type="match status" value="1"/>
</dbReference>
<dbReference type="Gene3D" id="3.40.50.261">
    <property type="entry name" value="Succinyl-CoA synthetase domains"/>
    <property type="match status" value="2"/>
</dbReference>
<organism evidence="4 5">
    <name type="scientific">Pseudonocardia kunmingensis</name>
    <dbReference type="NCBI Taxonomy" id="630975"/>
    <lineage>
        <taxon>Bacteria</taxon>
        <taxon>Bacillati</taxon>
        <taxon>Actinomycetota</taxon>
        <taxon>Actinomycetes</taxon>
        <taxon>Pseudonocardiales</taxon>
        <taxon>Pseudonocardiaceae</taxon>
        <taxon>Pseudonocardia</taxon>
    </lineage>
</organism>
<dbReference type="Pfam" id="PF13380">
    <property type="entry name" value="CoA_binding_2"/>
    <property type="match status" value="1"/>
</dbReference>
<gene>
    <name evidence="4" type="ORF">FB558_8460</name>
</gene>
<dbReference type="PANTHER" id="PTHR42793">
    <property type="entry name" value="COA BINDING DOMAIN CONTAINING PROTEIN"/>
    <property type="match status" value="1"/>
</dbReference>
<dbReference type="FunFam" id="3.30.1490.20:FF:000020">
    <property type="entry name" value="Protein lysine acetyltransferase"/>
    <property type="match status" value="1"/>
</dbReference>
<accession>A0A543CXY5</accession>
<evidence type="ECO:0000259" key="3">
    <source>
        <dbReference type="PROSITE" id="PS50975"/>
    </source>
</evidence>
<comment type="similarity">
    <text evidence="1">In the N-terminal section; belongs to the acetate CoA ligase alpha subunit family.</text>
</comment>
<name>A0A543CXY5_9PSEU</name>
<keyword evidence="2" id="KW-0067">ATP-binding</keyword>
<dbReference type="OrthoDB" id="190266at2"/>
<evidence type="ECO:0000313" key="4">
    <source>
        <dbReference type="EMBL" id="TQM01941.1"/>
    </source>
</evidence>
<dbReference type="InterPro" id="IPR013815">
    <property type="entry name" value="ATP_grasp_subdomain_1"/>
</dbReference>
<keyword evidence="5" id="KW-1185">Reference proteome</keyword>
<dbReference type="GO" id="GO:0005524">
    <property type="term" value="F:ATP binding"/>
    <property type="evidence" value="ECO:0007669"/>
    <property type="project" value="UniProtKB-UniRule"/>
</dbReference>
<reference evidence="4 5" key="1">
    <citation type="submission" date="2019-06" db="EMBL/GenBank/DDBJ databases">
        <title>Sequencing the genomes of 1000 actinobacteria strains.</title>
        <authorList>
            <person name="Klenk H.-P."/>
        </authorList>
    </citation>
    <scope>NUCLEOTIDE SEQUENCE [LARGE SCALE GENOMIC DNA]</scope>
    <source>
        <strain evidence="4 5">DSM 45301</strain>
    </source>
</reference>
<evidence type="ECO:0000256" key="1">
    <source>
        <dbReference type="ARBA" id="ARBA00060888"/>
    </source>
</evidence>
<dbReference type="SUPFAM" id="SSF56059">
    <property type="entry name" value="Glutathione synthetase ATP-binding domain-like"/>
    <property type="match status" value="1"/>
</dbReference>
<dbReference type="Pfam" id="PF13607">
    <property type="entry name" value="Succ_CoA_lig"/>
    <property type="match status" value="1"/>
</dbReference>
<dbReference type="Gene3D" id="3.30.470.20">
    <property type="entry name" value="ATP-grasp fold, B domain"/>
    <property type="match status" value="1"/>
</dbReference>
<feature type="domain" description="ATP-grasp" evidence="3">
    <location>
        <begin position="495"/>
        <end position="531"/>
    </location>
</feature>
<dbReference type="RefSeq" id="WP_142065042.1">
    <property type="nucleotide sequence ID" value="NZ_VFPA01000008.1"/>
</dbReference>
<sequence length="715" mass="74225">MIEFPDLSRLVRPESVALIGASDTPGSIGKLTVDNLVEASEFRGRVHLVNPRRREIGGRVCHPDVAALPEAPDVAVVCIPAAGVLDALRQCAAKGVRFAIVLTSGFSETGEAGRALQEEMRGIARTSGMRIYGPNCPGLTNLADRIGMTFSPAFADDRTSGPLGIATQGGGLGRNILQSGVRGSGAALWASLGNAVDLDVADFVHHMAADPAIRVIVTLFEGIRDGARLLAALRAAAEAGKPVVTLKVGHSAYGERAVQSHTAAMAGSAAVNSAVLAQLGVVEVRDTDELVDVAWLLARATPPARTRVALFGASGGALSLAADLVGSADLEPAELADDTRASLRADLPAFAAVDNPVDTTATTISEPGLFDRALRTVAGDPGVDLVLMPIPLDYAERSATSSRAIAAAQEQTDVPIVPVWMSDRRGPGWQVLADASFCSPRSLTKAVLAVRRWAEYGRWRAAAEAHPPAVPLLLRADEPGTVAALPAVDTEPRAKAWLSAAGVPVPDGEVVQSAPAARAAAERLGCPVVVKIVSSELPHKSDVGGVAVDVGSGAAAEDAWRQVTEHVALKAPHAATGGVLVERMVPADGVEMIVGVHRDPVFGHLLTVGAGGVLVELLDDVQRRLLPVGRPQAEEMVAALRCHALLTGARGRPACDVDGFVDLLVAVSDLVVAHAHQIEEIDLNPVRVRPADGDEARVVVLDALVTVASDGPRDC</sequence>
<dbReference type="Gene3D" id="3.30.1490.20">
    <property type="entry name" value="ATP-grasp fold, A domain"/>
    <property type="match status" value="1"/>
</dbReference>
<proteinExistence type="inferred from homology"/>
<dbReference type="EMBL" id="VFPA01000008">
    <property type="protein sequence ID" value="TQM01941.1"/>
    <property type="molecule type" value="Genomic_DNA"/>
</dbReference>
<dbReference type="SUPFAM" id="SSF52210">
    <property type="entry name" value="Succinyl-CoA synthetase domains"/>
    <property type="match status" value="2"/>
</dbReference>
<dbReference type="PANTHER" id="PTHR42793:SF4">
    <property type="entry name" value="BLL6376 PROTEIN"/>
    <property type="match status" value="1"/>
</dbReference>
<dbReference type="Proteomes" id="UP000315677">
    <property type="component" value="Unassembled WGS sequence"/>
</dbReference>
<keyword evidence="2" id="KW-0547">Nucleotide-binding</keyword>
<protein>
    <submittedName>
        <fullName evidence="4">Acyl-CoA synthetase (NDP forming)</fullName>
    </submittedName>
</protein>